<comment type="similarity">
    <text evidence="1">Belongs to the sigma-70 factor family. ECF subfamily.</text>
</comment>
<feature type="domain" description="RNA polymerase sigma-70 region 2" evidence="5">
    <location>
        <begin position="26"/>
        <end position="85"/>
    </location>
</feature>
<dbReference type="InterPro" id="IPR007627">
    <property type="entry name" value="RNA_pol_sigma70_r2"/>
</dbReference>
<feature type="domain" description="RNA polymerase sigma factor 70 region 4 type 2" evidence="6">
    <location>
        <begin position="106"/>
        <end position="157"/>
    </location>
</feature>
<dbReference type="GO" id="GO:0003677">
    <property type="term" value="F:DNA binding"/>
    <property type="evidence" value="ECO:0007669"/>
    <property type="project" value="InterPro"/>
</dbReference>
<evidence type="ECO:0000256" key="4">
    <source>
        <dbReference type="ARBA" id="ARBA00023163"/>
    </source>
</evidence>
<accession>A0A1M4W1G7</accession>
<dbReference type="RefSeq" id="WP_072850374.1">
    <property type="nucleotide sequence ID" value="NZ_FQVI01000005.1"/>
</dbReference>
<evidence type="ECO:0000256" key="2">
    <source>
        <dbReference type="ARBA" id="ARBA00023015"/>
    </source>
</evidence>
<dbReference type="SUPFAM" id="SSF88946">
    <property type="entry name" value="Sigma2 domain of RNA polymerase sigma factors"/>
    <property type="match status" value="1"/>
</dbReference>
<dbReference type="CDD" id="cd06171">
    <property type="entry name" value="Sigma70_r4"/>
    <property type="match status" value="1"/>
</dbReference>
<dbReference type="GO" id="GO:0006352">
    <property type="term" value="P:DNA-templated transcription initiation"/>
    <property type="evidence" value="ECO:0007669"/>
    <property type="project" value="InterPro"/>
</dbReference>
<dbReference type="Gene3D" id="1.10.1740.10">
    <property type="match status" value="1"/>
</dbReference>
<evidence type="ECO:0000259" key="6">
    <source>
        <dbReference type="Pfam" id="PF08281"/>
    </source>
</evidence>
<dbReference type="OrthoDB" id="9782703at2"/>
<sequence>MKDLVEKARNGDKKAFDHLIRSQMENMYKTAISYLKNDEDAADAIQEAILTCYEKLDTLKTDGYFRTWLTRILINKCKDMLRKRKVYYLEDELSEIPVEEDFSMVEWRELLYMLPEEYRIAVLLYYVEGFKIREISEILDVKESTVQSRLARARGKLRQEYPQVK</sequence>
<gene>
    <name evidence="7" type="ORF">SAMN02745158_01441</name>
</gene>
<proteinExistence type="inferred from homology"/>
<dbReference type="InterPro" id="IPR013325">
    <property type="entry name" value="RNA_pol_sigma_r2"/>
</dbReference>
<dbReference type="PANTHER" id="PTHR43133:SF51">
    <property type="entry name" value="RNA POLYMERASE SIGMA FACTOR"/>
    <property type="match status" value="1"/>
</dbReference>
<dbReference type="AlphaFoldDB" id="A0A1M4W1G7"/>
<evidence type="ECO:0000256" key="3">
    <source>
        <dbReference type="ARBA" id="ARBA00023082"/>
    </source>
</evidence>
<dbReference type="Pfam" id="PF04542">
    <property type="entry name" value="Sigma70_r2"/>
    <property type="match status" value="1"/>
</dbReference>
<keyword evidence="4" id="KW-0804">Transcription</keyword>
<dbReference type="STRING" id="1122155.SAMN02745158_01441"/>
<evidence type="ECO:0000313" key="8">
    <source>
        <dbReference type="Proteomes" id="UP000184245"/>
    </source>
</evidence>
<keyword evidence="2" id="KW-0805">Transcription regulation</keyword>
<dbReference type="SUPFAM" id="SSF88659">
    <property type="entry name" value="Sigma3 and sigma4 domains of RNA polymerase sigma factors"/>
    <property type="match status" value="1"/>
</dbReference>
<dbReference type="InterPro" id="IPR014284">
    <property type="entry name" value="RNA_pol_sigma-70_dom"/>
</dbReference>
<name>A0A1M4W1G7_9CLOT</name>
<dbReference type="Pfam" id="PF08281">
    <property type="entry name" value="Sigma70_r4_2"/>
    <property type="match status" value="1"/>
</dbReference>
<keyword evidence="3" id="KW-0731">Sigma factor</keyword>
<dbReference type="InterPro" id="IPR039425">
    <property type="entry name" value="RNA_pol_sigma-70-like"/>
</dbReference>
<dbReference type="InterPro" id="IPR036388">
    <property type="entry name" value="WH-like_DNA-bd_sf"/>
</dbReference>
<dbReference type="Proteomes" id="UP000184245">
    <property type="component" value="Unassembled WGS sequence"/>
</dbReference>
<evidence type="ECO:0000259" key="5">
    <source>
        <dbReference type="Pfam" id="PF04542"/>
    </source>
</evidence>
<dbReference type="NCBIfam" id="TIGR02937">
    <property type="entry name" value="sigma70-ECF"/>
    <property type="match status" value="1"/>
</dbReference>
<dbReference type="Gene3D" id="1.10.10.10">
    <property type="entry name" value="Winged helix-like DNA-binding domain superfamily/Winged helix DNA-binding domain"/>
    <property type="match status" value="1"/>
</dbReference>
<dbReference type="InterPro" id="IPR013324">
    <property type="entry name" value="RNA_pol_sigma_r3/r4-like"/>
</dbReference>
<organism evidence="7 8">
    <name type="scientific">Lactonifactor longoviformis DSM 17459</name>
    <dbReference type="NCBI Taxonomy" id="1122155"/>
    <lineage>
        <taxon>Bacteria</taxon>
        <taxon>Bacillati</taxon>
        <taxon>Bacillota</taxon>
        <taxon>Clostridia</taxon>
        <taxon>Eubacteriales</taxon>
        <taxon>Clostridiaceae</taxon>
        <taxon>Lactonifactor</taxon>
    </lineage>
</organism>
<keyword evidence="8" id="KW-1185">Reference proteome</keyword>
<evidence type="ECO:0000313" key="7">
    <source>
        <dbReference type="EMBL" id="SHE75101.1"/>
    </source>
</evidence>
<protein>
    <submittedName>
        <fullName evidence="7">RNA polymerase sigma-70 factor, ECF subfamily</fullName>
    </submittedName>
</protein>
<dbReference type="GO" id="GO:0016987">
    <property type="term" value="F:sigma factor activity"/>
    <property type="evidence" value="ECO:0007669"/>
    <property type="project" value="UniProtKB-KW"/>
</dbReference>
<dbReference type="EMBL" id="FQVI01000005">
    <property type="protein sequence ID" value="SHE75101.1"/>
    <property type="molecule type" value="Genomic_DNA"/>
</dbReference>
<reference evidence="7 8" key="1">
    <citation type="submission" date="2016-11" db="EMBL/GenBank/DDBJ databases">
        <authorList>
            <person name="Jaros S."/>
            <person name="Januszkiewicz K."/>
            <person name="Wedrychowicz H."/>
        </authorList>
    </citation>
    <scope>NUCLEOTIDE SEQUENCE [LARGE SCALE GENOMIC DNA]</scope>
    <source>
        <strain evidence="7 8">DSM 17459</strain>
    </source>
</reference>
<dbReference type="PANTHER" id="PTHR43133">
    <property type="entry name" value="RNA POLYMERASE ECF-TYPE SIGMA FACTO"/>
    <property type="match status" value="1"/>
</dbReference>
<evidence type="ECO:0000256" key="1">
    <source>
        <dbReference type="ARBA" id="ARBA00010641"/>
    </source>
</evidence>
<dbReference type="InterPro" id="IPR013249">
    <property type="entry name" value="RNA_pol_sigma70_r4_t2"/>
</dbReference>